<sequence>MTSNIPTDSPDPLDGFAPERSRRSKRVKGAVIATTVVLVLGAAYVGAQFALSDRVPAGTKVSGVEIGGQTLAQARASLTSALTDDAATPVIVTAGKKQATLDPATAGLRIDVDATTANLAGFSLNPARLIAHIFGSKEMNVDTKIDGSALYSALEALEPTLTTEATNGAITVVDGKPVATDAQSGTAVDLTKAQQSVADSWMRTKDAISLPTKEVAPAITQQTVDAAMQSANTIVSGAVWVDAAGQKVEIPQDVVAGALSYTADGSELKPALDATAIKKAIVSRTKDLEKKAKNASFTFNKKNKPKIKAGTTGKSLDGATAAQAVLAAALTDDRSGTVELTQTDPEVTADDLAELGIKEVVAEFSTPLTSEPIRTKNIANAGKRLTGTLVKPGETFSLEKAVGPVTAAGGYVEAGVVVNGFHSQGMGGGLSQVATTTYNVGFFAGMVDVEHRPHTEWFSRYPMGREATIYTGTLDMKWRNESPYGVLLRGWIANGRFYVQAWSTKYYKVETTTSPKRNIVAPRRVYTQAAGCVASNAGNSGFTVTVSRKVTEIASKKTVIDESKTWTYKATNAIVCGKEPTKSASKDD</sequence>
<feature type="region of interest" description="Disordered" evidence="1">
    <location>
        <begin position="1"/>
        <end position="21"/>
    </location>
</feature>
<keyword evidence="2" id="KW-1133">Transmembrane helix</keyword>
<evidence type="ECO:0000313" key="4">
    <source>
        <dbReference type="EMBL" id="TQK76122.1"/>
    </source>
</evidence>
<dbReference type="EMBL" id="VFNV01000001">
    <property type="protein sequence ID" value="TQK76122.1"/>
    <property type="molecule type" value="Genomic_DNA"/>
</dbReference>
<accession>A0A542SNH2</accession>
<feature type="transmembrane region" description="Helical" evidence="2">
    <location>
        <begin position="30"/>
        <end position="51"/>
    </location>
</feature>
<evidence type="ECO:0000256" key="1">
    <source>
        <dbReference type="SAM" id="MobiDB-lite"/>
    </source>
</evidence>
<reference evidence="4 5" key="1">
    <citation type="submission" date="2019-06" db="EMBL/GenBank/DDBJ databases">
        <title>Sequencing the genomes of 1000 actinobacteria strains.</title>
        <authorList>
            <person name="Klenk H.-P."/>
        </authorList>
    </citation>
    <scope>NUCLEOTIDE SEQUENCE [LARGE SCALE GENOMIC DNA]</scope>
    <source>
        <strain evidence="4 5">DSM 10596</strain>
    </source>
</reference>
<keyword evidence="5" id="KW-1185">Reference proteome</keyword>
<protein>
    <submittedName>
        <fullName evidence="4">Vancomycin resistance protein YoaR</fullName>
    </submittedName>
</protein>
<dbReference type="PANTHER" id="PTHR35788">
    <property type="entry name" value="EXPORTED PROTEIN-RELATED"/>
    <property type="match status" value="1"/>
</dbReference>
<dbReference type="RefSeq" id="WP_142111448.1">
    <property type="nucleotide sequence ID" value="NZ_BAAATB010000002.1"/>
</dbReference>
<dbReference type="InterPro" id="IPR052913">
    <property type="entry name" value="Glycopeptide_resist_protein"/>
</dbReference>
<dbReference type="Proteomes" id="UP000316181">
    <property type="component" value="Unassembled WGS sequence"/>
</dbReference>
<dbReference type="AlphaFoldDB" id="A0A542SNH2"/>
<gene>
    <name evidence="4" type="ORF">FB389_0780</name>
</gene>
<evidence type="ECO:0000313" key="5">
    <source>
        <dbReference type="Proteomes" id="UP000316181"/>
    </source>
</evidence>
<comment type="caution">
    <text evidence="4">The sequence shown here is derived from an EMBL/GenBank/DDBJ whole genome shotgun (WGS) entry which is preliminary data.</text>
</comment>
<dbReference type="InterPro" id="IPR022029">
    <property type="entry name" value="YoaR-like_PG-bd"/>
</dbReference>
<keyword evidence="2" id="KW-0812">Transmembrane</keyword>
<dbReference type="InterPro" id="IPR007391">
    <property type="entry name" value="Vancomycin_resist_VanW"/>
</dbReference>
<name>A0A542SNH2_9MICO</name>
<dbReference type="Pfam" id="PF04294">
    <property type="entry name" value="VanW"/>
    <property type="match status" value="1"/>
</dbReference>
<dbReference type="PANTHER" id="PTHR35788:SF1">
    <property type="entry name" value="EXPORTED PROTEIN"/>
    <property type="match status" value="1"/>
</dbReference>
<organism evidence="4 5">
    <name type="scientific">Rarobacter incanus</name>
    <dbReference type="NCBI Taxonomy" id="153494"/>
    <lineage>
        <taxon>Bacteria</taxon>
        <taxon>Bacillati</taxon>
        <taxon>Actinomycetota</taxon>
        <taxon>Actinomycetes</taxon>
        <taxon>Micrococcales</taxon>
        <taxon>Rarobacteraceae</taxon>
        <taxon>Rarobacter</taxon>
    </lineage>
</organism>
<dbReference type="Gene3D" id="3.10.20.800">
    <property type="match status" value="1"/>
</dbReference>
<dbReference type="InterPro" id="IPR038054">
    <property type="entry name" value="LD_TPept-like_central_sf"/>
</dbReference>
<evidence type="ECO:0000256" key="2">
    <source>
        <dbReference type="SAM" id="Phobius"/>
    </source>
</evidence>
<dbReference type="Pfam" id="PF12229">
    <property type="entry name" value="PG_binding_4"/>
    <property type="match status" value="1"/>
</dbReference>
<dbReference type="OrthoDB" id="9813301at2"/>
<evidence type="ECO:0000259" key="3">
    <source>
        <dbReference type="Pfam" id="PF12229"/>
    </source>
</evidence>
<keyword evidence="2" id="KW-0472">Membrane</keyword>
<proteinExistence type="predicted"/>
<feature type="domain" description="YoaR-like putative peptidoglycan binding" evidence="3">
    <location>
        <begin position="224"/>
        <end position="332"/>
    </location>
</feature>